<sequence length="279" mass="30873">MVNRKELNPDASPEAAFGARLRGVREARGWLQDELGARMGYSGRHVSGVETGNKSPTRRFATAADVAFGLAGTEESFAREWGKIEHGVLLQDFPEYVGMESRASEIRLFEVGVIPGLLQTREYAQAQAESDVKRGSITEAQADEAMAYLAKRQAALLRPVPPLVVAVLDESCIRRPIGGAAVMDAQLRQLIELTEQSHFMIQLAPYSLGARRPFRHMVHLLTMTDRSVLSYVESETRGYLDRELASVMPLVRAYHQLMAVSLSQTASVEMIQQLRKGSS</sequence>
<dbReference type="Pfam" id="PF19054">
    <property type="entry name" value="DUF5753"/>
    <property type="match status" value="1"/>
</dbReference>
<dbReference type="SMART" id="SM00530">
    <property type="entry name" value="HTH_XRE"/>
    <property type="match status" value="1"/>
</dbReference>
<organism evidence="2 3">
    <name type="scientific">Streptomyces lonarensis</name>
    <dbReference type="NCBI Taxonomy" id="700599"/>
    <lineage>
        <taxon>Bacteria</taxon>
        <taxon>Bacillati</taxon>
        <taxon>Actinomycetota</taxon>
        <taxon>Actinomycetes</taxon>
        <taxon>Kitasatosporales</taxon>
        <taxon>Streptomycetaceae</taxon>
        <taxon>Streptomyces</taxon>
    </lineage>
</organism>
<dbReference type="InterPro" id="IPR043917">
    <property type="entry name" value="DUF5753"/>
</dbReference>
<dbReference type="SUPFAM" id="SSF47413">
    <property type="entry name" value="lambda repressor-like DNA-binding domains"/>
    <property type="match status" value="1"/>
</dbReference>
<keyword evidence="3" id="KW-1185">Reference proteome</keyword>
<dbReference type="Pfam" id="PF13560">
    <property type="entry name" value="HTH_31"/>
    <property type="match status" value="1"/>
</dbReference>
<proteinExistence type="predicted"/>
<name>A0A7X6D4F8_9ACTN</name>
<comment type="caution">
    <text evidence="2">The sequence shown here is derived from an EMBL/GenBank/DDBJ whole genome shotgun (WGS) entry which is preliminary data.</text>
</comment>
<dbReference type="CDD" id="cd00093">
    <property type="entry name" value="HTH_XRE"/>
    <property type="match status" value="1"/>
</dbReference>
<dbReference type="GO" id="GO:0003677">
    <property type="term" value="F:DNA binding"/>
    <property type="evidence" value="ECO:0007669"/>
    <property type="project" value="InterPro"/>
</dbReference>
<protein>
    <submittedName>
        <fullName evidence="2">Helix-turn-helix domain-containing protein</fullName>
    </submittedName>
</protein>
<dbReference type="RefSeq" id="WP_167973514.1">
    <property type="nucleotide sequence ID" value="NZ_BHZG01000229.1"/>
</dbReference>
<dbReference type="AlphaFoldDB" id="A0A7X6D4F8"/>
<dbReference type="InterPro" id="IPR001387">
    <property type="entry name" value="Cro/C1-type_HTH"/>
</dbReference>
<evidence type="ECO:0000313" key="2">
    <source>
        <dbReference type="EMBL" id="NJQ08019.1"/>
    </source>
</evidence>
<gene>
    <name evidence="2" type="ORF">HCN56_21135</name>
</gene>
<accession>A0A7X6D4F8</accession>
<evidence type="ECO:0000313" key="3">
    <source>
        <dbReference type="Proteomes" id="UP000578686"/>
    </source>
</evidence>
<reference evidence="2 3" key="1">
    <citation type="submission" date="2020-03" db="EMBL/GenBank/DDBJ databases">
        <title>Draft genome of Streptomyces sp. ventii, isolated from the Axial Seamount in the Pacific Ocean, and resequencing of the two type strains Streptomyces lonarensis strain NCL 716 and Streptomyces bohaiensis strain 11A07.</title>
        <authorList>
            <person name="Loughran R.M."/>
            <person name="Pfannmuller K.M."/>
            <person name="Wasson B.J."/>
            <person name="Deadmond M.C."/>
            <person name="Paddock B.E."/>
            <person name="Koyack M.J."/>
            <person name="Gallegos D.A."/>
            <person name="Mitchell E.A."/>
            <person name="Ushijima B."/>
            <person name="Saw J.H."/>
            <person name="Mcphail K.L."/>
            <person name="Videau P."/>
        </authorList>
    </citation>
    <scope>NUCLEOTIDE SEQUENCE [LARGE SCALE GENOMIC DNA]</scope>
    <source>
        <strain evidence="2 3">NCL716</strain>
    </source>
</reference>
<dbReference type="PROSITE" id="PS50943">
    <property type="entry name" value="HTH_CROC1"/>
    <property type="match status" value="1"/>
</dbReference>
<dbReference type="Gene3D" id="1.10.260.40">
    <property type="entry name" value="lambda repressor-like DNA-binding domains"/>
    <property type="match status" value="1"/>
</dbReference>
<dbReference type="InterPro" id="IPR010982">
    <property type="entry name" value="Lambda_DNA-bd_dom_sf"/>
</dbReference>
<dbReference type="EMBL" id="JAAVJD010000229">
    <property type="protein sequence ID" value="NJQ08019.1"/>
    <property type="molecule type" value="Genomic_DNA"/>
</dbReference>
<dbReference type="Proteomes" id="UP000578686">
    <property type="component" value="Unassembled WGS sequence"/>
</dbReference>
<feature type="domain" description="HTH cro/C1-type" evidence="1">
    <location>
        <begin position="21"/>
        <end position="57"/>
    </location>
</feature>
<evidence type="ECO:0000259" key="1">
    <source>
        <dbReference type="PROSITE" id="PS50943"/>
    </source>
</evidence>